<keyword evidence="1 2" id="KW-0694">RNA-binding</keyword>
<dbReference type="Pfam" id="PF00076">
    <property type="entry name" value="RRM_1"/>
    <property type="match status" value="1"/>
</dbReference>
<evidence type="ECO:0000313" key="6">
    <source>
        <dbReference type="Proteomes" id="UP001295684"/>
    </source>
</evidence>
<dbReference type="InterPro" id="IPR035979">
    <property type="entry name" value="RBD_domain_sf"/>
</dbReference>
<dbReference type="InterPro" id="IPR012677">
    <property type="entry name" value="Nucleotide-bd_a/b_plait_sf"/>
</dbReference>
<evidence type="ECO:0000313" key="5">
    <source>
        <dbReference type="EMBL" id="CAI2378364.1"/>
    </source>
</evidence>
<name>A0AAD2D2C7_EUPCR</name>
<feature type="compositionally biased region" description="Basic and acidic residues" evidence="3">
    <location>
        <begin position="65"/>
        <end position="75"/>
    </location>
</feature>
<dbReference type="InterPro" id="IPR000504">
    <property type="entry name" value="RRM_dom"/>
</dbReference>
<gene>
    <name evidence="5" type="ORF">ECRASSUSDP1_LOCUS19759</name>
</gene>
<dbReference type="PANTHER" id="PTHR23236">
    <property type="entry name" value="EUKARYOTIC TRANSLATION INITIATION FACTOR 4B/4H"/>
    <property type="match status" value="1"/>
</dbReference>
<comment type="caution">
    <text evidence="5">The sequence shown here is derived from an EMBL/GenBank/DDBJ whole genome shotgun (WGS) entry which is preliminary data.</text>
</comment>
<dbReference type="SMART" id="SM00360">
    <property type="entry name" value="RRM"/>
    <property type="match status" value="1"/>
</dbReference>
<protein>
    <recommendedName>
        <fullName evidence="4">RRM domain-containing protein</fullName>
    </recommendedName>
</protein>
<feature type="compositionally biased region" description="Basic and acidic residues" evidence="3">
    <location>
        <begin position="316"/>
        <end position="330"/>
    </location>
</feature>
<evidence type="ECO:0000256" key="1">
    <source>
        <dbReference type="ARBA" id="ARBA00022884"/>
    </source>
</evidence>
<dbReference type="PROSITE" id="PS50102">
    <property type="entry name" value="RRM"/>
    <property type="match status" value="1"/>
</dbReference>
<dbReference type="Gene3D" id="3.30.70.330">
    <property type="match status" value="1"/>
</dbReference>
<sequence length="330" mass="38193">MNYEAKEVFESLKDCLSTSKNYILDQPGLVTSELSEEALIASSVLKAAEAFDDQVSKIEAPSHSIPEKEFTEPEQKSQPQVAEGDKPKAESIPDSKDADKKESKTAPKASSKPQKPLKGIKEIHNKILTNEENINRNSRSVFIRNIDQKVTAAQLREHLEEQTEGLKDLTLRFYARTSRSKGQAYAEYESEESALKAIEKLDNSTFHFMKLSVEKKRLNLPKDKFKMKKRDFKHSNKFVPVPQHPMMPMPQFGMPMPQFGFGVPLPFPPMNQPNPQMWRSNPRYLQSRERRIKEQYKRLNEEIIPKQNRELKKRIEKPNKRNKGRQDINK</sequence>
<dbReference type="Proteomes" id="UP001295684">
    <property type="component" value="Unassembled WGS sequence"/>
</dbReference>
<feature type="compositionally biased region" description="Basic and acidic residues" evidence="3">
    <location>
        <begin position="83"/>
        <end position="105"/>
    </location>
</feature>
<feature type="region of interest" description="Disordered" evidence="3">
    <location>
        <begin position="59"/>
        <end position="120"/>
    </location>
</feature>
<reference evidence="5" key="1">
    <citation type="submission" date="2023-07" db="EMBL/GenBank/DDBJ databases">
        <authorList>
            <consortium name="AG Swart"/>
            <person name="Singh M."/>
            <person name="Singh A."/>
            <person name="Seah K."/>
            <person name="Emmerich C."/>
        </authorList>
    </citation>
    <scope>NUCLEOTIDE SEQUENCE</scope>
    <source>
        <strain evidence="5">DP1</strain>
    </source>
</reference>
<dbReference type="CDD" id="cd00590">
    <property type="entry name" value="RRM_SF"/>
    <property type="match status" value="1"/>
</dbReference>
<feature type="compositionally biased region" description="Basic and acidic residues" evidence="3">
    <location>
        <begin position="299"/>
        <end position="310"/>
    </location>
</feature>
<evidence type="ECO:0000256" key="2">
    <source>
        <dbReference type="PROSITE-ProRule" id="PRU00176"/>
    </source>
</evidence>
<evidence type="ECO:0000259" key="4">
    <source>
        <dbReference type="PROSITE" id="PS50102"/>
    </source>
</evidence>
<organism evidence="5 6">
    <name type="scientific">Euplotes crassus</name>
    <dbReference type="NCBI Taxonomy" id="5936"/>
    <lineage>
        <taxon>Eukaryota</taxon>
        <taxon>Sar</taxon>
        <taxon>Alveolata</taxon>
        <taxon>Ciliophora</taxon>
        <taxon>Intramacronucleata</taxon>
        <taxon>Spirotrichea</taxon>
        <taxon>Hypotrichia</taxon>
        <taxon>Euplotida</taxon>
        <taxon>Euplotidae</taxon>
        <taxon>Moneuplotes</taxon>
    </lineage>
</organism>
<dbReference type="EMBL" id="CAMPGE010020081">
    <property type="protein sequence ID" value="CAI2378364.1"/>
    <property type="molecule type" value="Genomic_DNA"/>
</dbReference>
<feature type="domain" description="RRM" evidence="4">
    <location>
        <begin position="139"/>
        <end position="218"/>
    </location>
</feature>
<accession>A0AAD2D2C7</accession>
<evidence type="ECO:0000256" key="3">
    <source>
        <dbReference type="SAM" id="MobiDB-lite"/>
    </source>
</evidence>
<dbReference type="PANTHER" id="PTHR23236:SF92">
    <property type="entry name" value="POLYADENYLATE-BINDING PROTEIN 1"/>
    <property type="match status" value="1"/>
</dbReference>
<feature type="region of interest" description="Disordered" evidence="3">
    <location>
        <begin position="299"/>
        <end position="330"/>
    </location>
</feature>
<dbReference type="AlphaFoldDB" id="A0AAD2D2C7"/>
<keyword evidence="6" id="KW-1185">Reference proteome</keyword>
<proteinExistence type="predicted"/>
<dbReference type="SUPFAM" id="SSF54928">
    <property type="entry name" value="RNA-binding domain, RBD"/>
    <property type="match status" value="1"/>
</dbReference>
<dbReference type="GO" id="GO:0008143">
    <property type="term" value="F:poly(A) binding"/>
    <property type="evidence" value="ECO:0007669"/>
    <property type="project" value="TreeGrafter"/>
</dbReference>